<reference evidence="1 2" key="1">
    <citation type="submission" date="2019-04" db="EMBL/GenBank/DDBJ databases">
        <title>Comparative genomics and transcriptomics to analyze fruiting body development in filamentous ascomycetes.</title>
        <authorList>
            <consortium name="DOE Joint Genome Institute"/>
            <person name="Lutkenhaus R."/>
            <person name="Traeger S."/>
            <person name="Breuer J."/>
            <person name="Kuo A."/>
            <person name="Lipzen A."/>
            <person name="Pangilinan J."/>
            <person name="Dilworth D."/>
            <person name="Sandor L."/>
            <person name="Poggeler S."/>
            <person name="Barry K."/>
            <person name="Grigoriev I.V."/>
            <person name="Nowrousian M."/>
        </authorList>
    </citation>
    <scope>NUCLEOTIDE SEQUENCE [LARGE SCALE GENOMIC DNA]</scope>
    <source>
        <strain evidence="1 2">CBS 389.68</strain>
    </source>
</reference>
<proteinExistence type="predicted"/>
<evidence type="ECO:0000313" key="1">
    <source>
        <dbReference type="EMBL" id="TGZ77606.1"/>
    </source>
</evidence>
<sequence>MGNNMGMRRRMMMRWIELDWIELLEMGIELKTTPNGPAEKRGGGAVLLLHDHGKDGINSLRNNDRLVSLYQSEQNATEEGGGGGEANGGGGCAGGFCKLHIRKKGSSRGVAVVVDSDSSAIRAFYIKPVRSSKTLPHPPLYPTPPHPHLLHPTVSPLLDVSTSLT</sequence>
<gene>
    <name evidence="1" type="ORF">EX30DRAFT_195148</name>
</gene>
<dbReference type="AlphaFoldDB" id="A0A4S2MKR8"/>
<dbReference type="InParanoid" id="A0A4S2MKR8"/>
<name>A0A4S2MKR8_9PEZI</name>
<keyword evidence="2" id="KW-1185">Reference proteome</keyword>
<protein>
    <submittedName>
        <fullName evidence="1">Uncharacterized protein</fullName>
    </submittedName>
</protein>
<organism evidence="1 2">
    <name type="scientific">Ascodesmis nigricans</name>
    <dbReference type="NCBI Taxonomy" id="341454"/>
    <lineage>
        <taxon>Eukaryota</taxon>
        <taxon>Fungi</taxon>
        <taxon>Dikarya</taxon>
        <taxon>Ascomycota</taxon>
        <taxon>Pezizomycotina</taxon>
        <taxon>Pezizomycetes</taxon>
        <taxon>Pezizales</taxon>
        <taxon>Ascodesmidaceae</taxon>
        <taxon>Ascodesmis</taxon>
    </lineage>
</organism>
<evidence type="ECO:0000313" key="2">
    <source>
        <dbReference type="Proteomes" id="UP000298138"/>
    </source>
</evidence>
<dbReference type="Proteomes" id="UP000298138">
    <property type="component" value="Unassembled WGS sequence"/>
</dbReference>
<accession>A0A4S2MKR8</accession>
<dbReference type="EMBL" id="ML220151">
    <property type="protein sequence ID" value="TGZ77606.1"/>
    <property type="molecule type" value="Genomic_DNA"/>
</dbReference>